<dbReference type="RefSeq" id="WP_281248597.1">
    <property type="nucleotide sequence ID" value="NZ_FNYE01000061.1"/>
</dbReference>
<gene>
    <name evidence="1" type="ORF">SAMN05192539_106121</name>
</gene>
<organism evidence="1 2">
    <name type="scientific">Paraburkholderia diazotrophica</name>
    <dbReference type="NCBI Taxonomy" id="667676"/>
    <lineage>
        <taxon>Bacteria</taxon>
        <taxon>Pseudomonadati</taxon>
        <taxon>Pseudomonadota</taxon>
        <taxon>Betaproteobacteria</taxon>
        <taxon>Burkholderiales</taxon>
        <taxon>Burkholderiaceae</taxon>
        <taxon>Paraburkholderia</taxon>
    </lineage>
</organism>
<dbReference type="AlphaFoldDB" id="A0A1H7EG33"/>
<keyword evidence="2" id="KW-1185">Reference proteome</keyword>
<evidence type="ECO:0000313" key="1">
    <source>
        <dbReference type="EMBL" id="SEK12859.1"/>
    </source>
</evidence>
<proteinExistence type="predicted"/>
<name>A0A1H7EG33_9BURK</name>
<accession>A0A1H7EG33</accession>
<evidence type="ECO:0000313" key="2">
    <source>
        <dbReference type="Proteomes" id="UP000198866"/>
    </source>
</evidence>
<dbReference type="EMBL" id="FNYE01000061">
    <property type="protein sequence ID" value="SEK12859.1"/>
    <property type="molecule type" value="Genomic_DNA"/>
</dbReference>
<protein>
    <submittedName>
        <fullName evidence="1">Uncharacterized protein</fullName>
    </submittedName>
</protein>
<dbReference type="Proteomes" id="UP000198866">
    <property type="component" value="Unassembled WGS sequence"/>
</dbReference>
<reference evidence="2" key="1">
    <citation type="submission" date="2016-10" db="EMBL/GenBank/DDBJ databases">
        <authorList>
            <person name="Varghese N."/>
            <person name="Submissions S."/>
        </authorList>
    </citation>
    <scope>NUCLEOTIDE SEQUENCE [LARGE SCALE GENOMIC DNA]</scope>
    <source>
        <strain evidence="2">LMG 26031</strain>
    </source>
</reference>
<sequence length="42" mass="4486">MTLDVAVADFIVTCYDVRDTRVFALDTDDGRSSSTVTCPTGA</sequence>